<gene>
    <name evidence="2" type="ORF">L1049_011180</name>
</gene>
<dbReference type="SUPFAM" id="SSF56672">
    <property type="entry name" value="DNA/RNA polymerases"/>
    <property type="match status" value="1"/>
</dbReference>
<comment type="caution">
    <text evidence="2">The sequence shown here is derived from an EMBL/GenBank/DDBJ whole genome shotgun (WGS) entry which is preliminary data.</text>
</comment>
<protein>
    <recommendedName>
        <fullName evidence="1">Reverse transcriptase domain-containing protein</fullName>
    </recommendedName>
</protein>
<organism evidence="2 3">
    <name type="scientific">Liquidambar formosana</name>
    <name type="common">Formosan gum</name>
    <dbReference type="NCBI Taxonomy" id="63359"/>
    <lineage>
        <taxon>Eukaryota</taxon>
        <taxon>Viridiplantae</taxon>
        <taxon>Streptophyta</taxon>
        <taxon>Embryophyta</taxon>
        <taxon>Tracheophyta</taxon>
        <taxon>Spermatophyta</taxon>
        <taxon>Magnoliopsida</taxon>
        <taxon>eudicotyledons</taxon>
        <taxon>Gunneridae</taxon>
        <taxon>Pentapetalae</taxon>
        <taxon>Saxifragales</taxon>
        <taxon>Altingiaceae</taxon>
        <taxon>Liquidambar</taxon>
    </lineage>
</organism>
<name>A0AAP0X2I1_LIQFO</name>
<evidence type="ECO:0000259" key="1">
    <source>
        <dbReference type="PROSITE" id="PS50878"/>
    </source>
</evidence>
<keyword evidence="3" id="KW-1185">Reference proteome</keyword>
<sequence length="278" mass="31234">MLTAFGFDAIFVNWVSSILHSAKLSVLVNGSLFGFFGCSRGVRQGDHLSPLLFCLAEDVLSQGHSLMMQNDLLAPISSPRGYMAPTHILFADDILIFCKRTRHNFSNLLQFLEMYKEASGQQISEEKSAIFFSQGCSCRKDAILSSMGFKEGKLPFTYLGVPLFKGWPRRIYLQHIADCVKAKLTVWKESLLSMAGQVQLVTSVIHSMLLHSFSIYLWPSSLIRQLQTWIRNFIWSGNADQKKLIIVAWSRTCALKDEGGIGVHDLKTLNHALMLKLA</sequence>
<proteinExistence type="predicted"/>
<dbReference type="PANTHER" id="PTHR33116:SF80">
    <property type="entry name" value="REVERSE TRANSCRIPTASE ZINC-BINDING DOMAIN-CONTAINING PROTEIN"/>
    <property type="match status" value="1"/>
</dbReference>
<dbReference type="EMBL" id="JBBPBK010000006">
    <property type="protein sequence ID" value="KAK9282955.1"/>
    <property type="molecule type" value="Genomic_DNA"/>
</dbReference>
<dbReference type="InterPro" id="IPR043502">
    <property type="entry name" value="DNA/RNA_pol_sf"/>
</dbReference>
<dbReference type="PANTHER" id="PTHR33116">
    <property type="entry name" value="REVERSE TRANSCRIPTASE ZINC-BINDING DOMAIN-CONTAINING PROTEIN-RELATED-RELATED"/>
    <property type="match status" value="1"/>
</dbReference>
<dbReference type="InterPro" id="IPR000477">
    <property type="entry name" value="RT_dom"/>
</dbReference>
<evidence type="ECO:0000313" key="2">
    <source>
        <dbReference type="EMBL" id="KAK9282955.1"/>
    </source>
</evidence>
<accession>A0AAP0X2I1</accession>
<dbReference type="Proteomes" id="UP001415857">
    <property type="component" value="Unassembled WGS sequence"/>
</dbReference>
<dbReference type="AlphaFoldDB" id="A0AAP0X2I1"/>
<dbReference type="Pfam" id="PF00078">
    <property type="entry name" value="RVT_1"/>
    <property type="match status" value="1"/>
</dbReference>
<reference evidence="2 3" key="1">
    <citation type="journal article" date="2024" name="Plant J.">
        <title>Genome sequences and population genomics reveal climatic adaptation and genomic divergence between two closely related sweetgum species.</title>
        <authorList>
            <person name="Xu W.Q."/>
            <person name="Ren C.Q."/>
            <person name="Zhang X.Y."/>
            <person name="Comes H.P."/>
            <person name="Liu X.H."/>
            <person name="Li Y.G."/>
            <person name="Kettle C.J."/>
            <person name="Jalonen R."/>
            <person name="Gaisberger H."/>
            <person name="Ma Y.Z."/>
            <person name="Qiu Y.X."/>
        </authorList>
    </citation>
    <scope>NUCLEOTIDE SEQUENCE [LARGE SCALE GENOMIC DNA]</scope>
    <source>
        <strain evidence="2">Hangzhou</strain>
    </source>
</reference>
<evidence type="ECO:0000313" key="3">
    <source>
        <dbReference type="Proteomes" id="UP001415857"/>
    </source>
</evidence>
<dbReference type="PROSITE" id="PS50878">
    <property type="entry name" value="RT_POL"/>
    <property type="match status" value="1"/>
</dbReference>
<feature type="domain" description="Reverse transcriptase" evidence="1">
    <location>
        <begin position="1"/>
        <end position="163"/>
    </location>
</feature>